<dbReference type="SUPFAM" id="SSF53850">
    <property type="entry name" value="Periplasmic binding protein-like II"/>
    <property type="match status" value="1"/>
</dbReference>
<evidence type="ECO:0000313" key="5">
    <source>
        <dbReference type="EMBL" id="RSX52127.1"/>
    </source>
</evidence>
<comment type="similarity">
    <text evidence="1">Belongs to the bacterial solute-binding protein 1 family.</text>
</comment>
<evidence type="ECO:0000256" key="3">
    <source>
        <dbReference type="ARBA" id="ARBA00022729"/>
    </source>
</evidence>
<dbReference type="CDD" id="cd13585">
    <property type="entry name" value="PBP2_TMBP_like"/>
    <property type="match status" value="1"/>
</dbReference>
<dbReference type="OrthoDB" id="2515046at2"/>
<dbReference type="PROSITE" id="PS01037">
    <property type="entry name" value="SBP_BACTERIAL_1"/>
    <property type="match status" value="1"/>
</dbReference>
<dbReference type="PANTHER" id="PTHR43649">
    <property type="entry name" value="ARABINOSE-BINDING PROTEIN-RELATED"/>
    <property type="match status" value="1"/>
</dbReference>
<reference evidence="5 6" key="1">
    <citation type="submission" date="2018-09" db="EMBL/GenBank/DDBJ databases">
        <title>Characterization of the phylogenetic diversity of five novel species belonging to the genus Bifidobacterium.</title>
        <authorList>
            <person name="Lugli G.A."/>
            <person name="Duranti S."/>
            <person name="Milani C."/>
        </authorList>
    </citation>
    <scope>NUCLEOTIDE SEQUENCE [LARGE SCALE GENOMIC DNA]</scope>
    <source>
        <strain evidence="5 6">2034B</strain>
    </source>
</reference>
<keyword evidence="6" id="KW-1185">Reference proteome</keyword>
<dbReference type="Proteomes" id="UP000287533">
    <property type="component" value="Unassembled WGS sequence"/>
</dbReference>
<dbReference type="InterPro" id="IPR006059">
    <property type="entry name" value="SBP"/>
</dbReference>
<dbReference type="Pfam" id="PF01547">
    <property type="entry name" value="SBP_bac_1"/>
    <property type="match status" value="1"/>
</dbReference>
<sequence>MNFPLKKTIALAGAAAMLVSVAACGSSNGSSTAGDSGSKDGKTTITVWGWDSTLPDVAKAFMKKNPDITVKVSNVGTSAQTQTSLNNAIAAGKGAPDVSLMEYHSITQFALSDALEDVSDLASGYESFYQEGTWKGVQVNGKTYGLPVDSGPNALFYNKEVFDKAGVTEAPKTWDEFYEAAKKIHALGDDYYITSDAGDNSQSTTFMSLVAQAGGTPFKVDGEKVSIDLKNDEGTKKVVDYWQKMLDEGLINTKVTSWSDEWNKGLNDGTIASLVIGAWMPNNLLSGAPDAAGKFRIATVPQWTEGDNVNSENGGSALVIPKGTANKDAAWKFIDYVCHDTEGIKARVDAGAFPADNETLKSDDFLKGTDKLTEYFGGQEYNKVLAEAASQKIGDFQFLPFWSQVQNTFGDYVGKAYRGEEKISKSLSDFQDSLIEYGKGQGFTIE</sequence>
<dbReference type="Gene3D" id="3.40.190.10">
    <property type="entry name" value="Periplasmic binding protein-like II"/>
    <property type="match status" value="1"/>
</dbReference>
<organism evidence="5 6">
    <name type="scientific">Bifidobacterium goeldii</name>
    <dbReference type="NCBI Taxonomy" id="2306975"/>
    <lineage>
        <taxon>Bacteria</taxon>
        <taxon>Bacillati</taxon>
        <taxon>Actinomycetota</taxon>
        <taxon>Actinomycetes</taxon>
        <taxon>Bifidobacteriales</taxon>
        <taxon>Bifidobacteriaceae</taxon>
        <taxon>Bifidobacterium</taxon>
    </lineage>
</organism>
<name>A0A430FH29_9BIFI</name>
<keyword evidence="2" id="KW-0813">Transport</keyword>
<comment type="caution">
    <text evidence="5">The sequence shown here is derived from an EMBL/GenBank/DDBJ whole genome shotgun (WGS) entry which is preliminary data.</text>
</comment>
<dbReference type="PANTHER" id="PTHR43649:SF14">
    <property type="entry name" value="BLR3389 PROTEIN"/>
    <property type="match status" value="1"/>
</dbReference>
<evidence type="ECO:0000313" key="6">
    <source>
        <dbReference type="Proteomes" id="UP000287533"/>
    </source>
</evidence>
<dbReference type="InterPro" id="IPR050490">
    <property type="entry name" value="Bact_solute-bd_prot1"/>
</dbReference>
<keyword evidence="3 4" id="KW-0732">Signal</keyword>
<evidence type="ECO:0000256" key="2">
    <source>
        <dbReference type="ARBA" id="ARBA00022448"/>
    </source>
</evidence>
<accession>A0A430FH29</accession>
<dbReference type="PROSITE" id="PS51257">
    <property type="entry name" value="PROKAR_LIPOPROTEIN"/>
    <property type="match status" value="1"/>
</dbReference>
<dbReference type="EMBL" id="QXGL01000005">
    <property type="protein sequence ID" value="RSX52127.1"/>
    <property type="molecule type" value="Genomic_DNA"/>
</dbReference>
<evidence type="ECO:0000256" key="1">
    <source>
        <dbReference type="ARBA" id="ARBA00008520"/>
    </source>
</evidence>
<protein>
    <submittedName>
        <fullName evidence="5">Solute binding protein of ABC transporter system</fullName>
    </submittedName>
</protein>
<feature type="signal peptide" evidence="4">
    <location>
        <begin position="1"/>
        <end position="22"/>
    </location>
</feature>
<feature type="chain" id="PRO_5038852226" evidence="4">
    <location>
        <begin position="23"/>
        <end position="446"/>
    </location>
</feature>
<gene>
    <name evidence="5" type="ORF">D2E25_1538</name>
</gene>
<evidence type="ECO:0000256" key="4">
    <source>
        <dbReference type="SAM" id="SignalP"/>
    </source>
</evidence>
<dbReference type="AlphaFoldDB" id="A0A430FH29"/>
<dbReference type="GO" id="GO:0055085">
    <property type="term" value="P:transmembrane transport"/>
    <property type="evidence" value="ECO:0007669"/>
    <property type="project" value="InterPro"/>
</dbReference>
<dbReference type="InterPro" id="IPR006061">
    <property type="entry name" value="SBP_1_CS"/>
</dbReference>
<proteinExistence type="inferred from homology"/>
<dbReference type="RefSeq" id="WP_125981568.1">
    <property type="nucleotide sequence ID" value="NZ_QXGL01000005.1"/>
</dbReference>